<evidence type="ECO:0000256" key="10">
    <source>
        <dbReference type="ARBA" id="ARBA00049360"/>
    </source>
</evidence>
<dbReference type="Gene3D" id="3.40.50.300">
    <property type="entry name" value="P-loop containing nucleotide triphosphate hydrolases"/>
    <property type="match status" value="2"/>
</dbReference>
<dbReference type="SMART" id="SM00341">
    <property type="entry name" value="HRDC"/>
    <property type="match status" value="1"/>
</dbReference>
<dbReference type="EC" id="5.6.2.4" evidence="11"/>
<dbReference type="Pfam" id="PF16124">
    <property type="entry name" value="RecQ_Zn_bind"/>
    <property type="match status" value="1"/>
</dbReference>
<evidence type="ECO:0000259" key="12">
    <source>
        <dbReference type="PROSITE" id="PS50967"/>
    </source>
</evidence>
<feature type="domain" description="Helicase ATP-binding" evidence="13">
    <location>
        <begin position="59"/>
        <end position="229"/>
    </location>
</feature>
<organism evidence="15 16">
    <name type="scientific">Popillia japonica</name>
    <name type="common">Japanese beetle</name>
    <dbReference type="NCBI Taxonomy" id="7064"/>
    <lineage>
        <taxon>Eukaryota</taxon>
        <taxon>Metazoa</taxon>
        <taxon>Ecdysozoa</taxon>
        <taxon>Arthropoda</taxon>
        <taxon>Hexapoda</taxon>
        <taxon>Insecta</taxon>
        <taxon>Pterygota</taxon>
        <taxon>Neoptera</taxon>
        <taxon>Endopterygota</taxon>
        <taxon>Coleoptera</taxon>
        <taxon>Polyphaga</taxon>
        <taxon>Scarabaeiformia</taxon>
        <taxon>Scarabaeidae</taxon>
        <taxon>Rutelinae</taxon>
        <taxon>Popillia</taxon>
    </lineage>
</organism>
<dbReference type="PROSITE" id="PS50967">
    <property type="entry name" value="HRDC"/>
    <property type="match status" value="1"/>
</dbReference>
<evidence type="ECO:0000256" key="3">
    <source>
        <dbReference type="ARBA" id="ARBA00022741"/>
    </source>
</evidence>
<dbReference type="PROSITE" id="PS51194">
    <property type="entry name" value="HELICASE_CTER"/>
    <property type="match status" value="1"/>
</dbReference>
<comment type="caution">
    <text evidence="15">The sequence shown here is derived from an EMBL/GenBank/DDBJ whole genome shotgun (WGS) entry which is preliminary data.</text>
</comment>
<keyword evidence="3 11" id="KW-0547">Nucleotide-binding</keyword>
<dbReference type="PROSITE" id="PS51192">
    <property type="entry name" value="HELICASE_ATP_BIND_1"/>
    <property type="match status" value="1"/>
</dbReference>
<dbReference type="Proteomes" id="UP001458880">
    <property type="component" value="Unassembled WGS sequence"/>
</dbReference>
<dbReference type="SUPFAM" id="SSF46785">
    <property type="entry name" value="Winged helix' DNA-binding domain"/>
    <property type="match status" value="1"/>
</dbReference>
<dbReference type="EMBL" id="JASPKY010000194">
    <property type="protein sequence ID" value="KAK9721845.1"/>
    <property type="molecule type" value="Genomic_DNA"/>
</dbReference>
<evidence type="ECO:0000256" key="4">
    <source>
        <dbReference type="ARBA" id="ARBA00022801"/>
    </source>
</evidence>
<evidence type="ECO:0000256" key="5">
    <source>
        <dbReference type="ARBA" id="ARBA00022806"/>
    </source>
</evidence>
<dbReference type="Pfam" id="PF00570">
    <property type="entry name" value="HRDC"/>
    <property type="match status" value="1"/>
</dbReference>
<dbReference type="GO" id="GO:0016787">
    <property type="term" value="F:hydrolase activity"/>
    <property type="evidence" value="ECO:0007669"/>
    <property type="project" value="UniProtKB-KW"/>
</dbReference>
<dbReference type="InterPro" id="IPR036388">
    <property type="entry name" value="WH-like_DNA-bd_sf"/>
</dbReference>
<dbReference type="SMART" id="SM00487">
    <property type="entry name" value="DEXDc"/>
    <property type="match status" value="1"/>
</dbReference>
<dbReference type="InterPro" id="IPR027417">
    <property type="entry name" value="P-loop_NTPase"/>
</dbReference>
<evidence type="ECO:0000256" key="7">
    <source>
        <dbReference type="ARBA" id="ARBA00023125"/>
    </source>
</evidence>
<dbReference type="Pfam" id="PF14493">
    <property type="entry name" value="HTH_40"/>
    <property type="match status" value="1"/>
</dbReference>
<dbReference type="AlphaFoldDB" id="A0AAW1KPP7"/>
<evidence type="ECO:0000259" key="14">
    <source>
        <dbReference type="PROSITE" id="PS51194"/>
    </source>
</evidence>
<evidence type="ECO:0000256" key="6">
    <source>
        <dbReference type="ARBA" id="ARBA00022840"/>
    </source>
</evidence>
<dbReference type="InterPro" id="IPR002121">
    <property type="entry name" value="HRDC_dom"/>
</dbReference>
<dbReference type="Pfam" id="PF00270">
    <property type="entry name" value="DEAD"/>
    <property type="match status" value="1"/>
</dbReference>
<dbReference type="GO" id="GO:0005694">
    <property type="term" value="C:chromosome"/>
    <property type="evidence" value="ECO:0007669"/>
    <property type="project" value="TreeGrafter"/>
</dbReference>
<evidence type="ECO:0000256" key="2">
    <source>
        <dbReference type="ARBA" id="ARBA00005446"/>
    </source>
</evidence>
<comment type="cofactor">
    <cofactor evidence="1">
        <name>Zn(2+)</name>
        <dbReference type="ChEBI" id="CHEBI:29105"/>
    </cofactor>
</comment>
<comment type="similarity">
    <text evidence="2 11">Belongs to the helicase family. RecQ subfamily.</text>
</comment>
<keyword evidence="5 11" id="KW-0347">Helicase</keyword>
<gene>
    <name evidence="15" type="ORF">QE152_g19978</name>
</gene>
<dbReference type="InterPro" id="IPR011545">
    <property type="entry name" value="DEAD/DEAH_box_helicase_dom"/>
</dbReference>
<protein>
    <recommendedName>
        <fullName evidence="11">ATP-dependent DNA helicase</fullName>
        <ecNumber evidence="11">5.6.2.4</ecNumber>
    </recommendedName>
</protein>
<dbReference type="SMART" id="SM00490">
    <property type="entry name" value="HELICc"/>
    <property type="match status" value="1"/>
</dbReference>
<sequence>MEISMEDLSNSFNDDDEKVLIEQFKAVDGIEPPHKKHLDVLLKIFGHKEFRPMQWNIISSIINDRRDNCAIMATGYGKSLCYQFPSVYCGGITIVISPLISLMEDQVLSLTVANIPACLLGTAQTKQKEVIEDIFNNKYSIVYVTPEFCCGEFGKDLLTDIDKKLNIMLVAIDEAHCISSWGHDFRHQYRELSKIRNVLPCVPILAVTATATVRVRDDIISSLQLRDPQILYSGFDRPNLYYSVHLKEHNGIISDLRNTMVRQHGDWVFSGPTIIYCITRKQTENVAELLQREGIECLTYHAGLTVKQRKNVHEKFVRDRVSVIIATIAFGMGIDKPDVRNIVHYGAARDMESYYQEVGRAGRDGQPSQCTIFYSNADLEVLRSLRELNYATEKTKEQKEARTRHFWKYLETTSCRRQFILQHFEDTSNTNLQPVLNCCDNCTKKLKQKVPVEYEEVDSNGLIDLTDYAFTLLSSMNVMGDGLGINTYIKFIRGSRSSKMPTKLQSHPLHGSGNHKGDNWWKCIARILELEAYFSKQTVKKPTYSYCTTYLCEKGKQFLRDITNKSRRAKILVEPPPDLRILLKRKSITYKLTTNNMPYIKTNNVCNIPTEKIPRNKIETDIEDETMKEERMNIYRKLMAKRTKLAFTLDCMPYMIASNEVLMDIATSRPRSIDTLKQLKLNGFTEVKINKFGEEFVQVIRQLCPSAERKSIKDILDEFPFDDTKFTPTIETTYSMFKSGKMLEEIAGERKLTISTVISHLTNCMKLGFPIRLKDLNVSTSVANTIMNVLKHIPLTEEKILSTVQQRCPDEVTFNEIKAVIDYKKVREHIKKYTYDYAEFDPIDEVDKGKTYAATIDSEKSECENVHILQNTDVEIISVDDADDAALSALVDEIETGGYLNSTATNKCVKDTSDDTHQLVNNLEPPLKKQKYGYVGNSCL</sequence>
<dbReference type="SMART" id="SM00956">
    <property type="entry name" value="RQC"/>
    <property type="match status" value="1"/>
</dbReference>
<keyword evidence="6 11" id="KW-0067">ATP-binding</keyword>
<dbReference type="InterPro" id="IPR001650">
    <property type="entry name" value="Helicase_C-like"/>
</dbReference>
<name>A0AAW1KPP7_POPJA</name>
<dbReference type="FunFam" id="3.40.50.300:FF:001456">
    <property type="entry name" value="ATP-dependent DNA helicase"/>
    <property type="match status" value="1"/>
</dbReference>
<dbReference type="SUPFAM" id="SSF52540">
    <property type="entry name" value="P-loop containing nucleoside triphosphate hydrolases"/>
    <property type="match status" value="1"/>
</dbReference>
<dbReference type="InterPro" id="IPR014001">
    <property type="entry name" value="Helicase_ATP-bd"/>
</dbReference>
<evidence type="ECO:0000256" key="1">
    <source>
        <dbReference type="ARBA" id="ARBA00001947"/>
    </source>
</evidence>
<reference evidence="15 16" key="1">
    <citation type="journal article" date="2024" name="BMC Genomics">
        <title>De novo assembly and annotation of Popillia japonica's genome with initial clues to its potential as an invasive pest.</title>
        <authorList>
            <person name="Cucini C."/>
            <person name="Boschi S."/>
            <person name="Funari R."/>
            <person name="Cardaioli E."/>
            <person name="Iannotti N."/>
            <person name="Marturano G."/>
            <person name="Paoli F."/>
            <person name="Bruttini M."/>
            <person name="Carapelli A."/>
            <person name="Frati F."/>
            <person name="Nardi F."/>
        </authorList>
    </citation>
    <scope>NUCLEOTIDE SEQUENCE [LARGE SCALE GENOMIC DNA]</scope>
    <source>
        <strain evidence="15">DMR45628</strain>
    </source>
</reference>
<keyword evidence="11" id="KW-0539">Nucleus</keyword>
<dbReference type="NCBIfam" id="TIGR00614">
    <property type="entry name" value="recQ_fam"/>
    <property type="match status" value="1"/>
</dbReference>
<dbReference type="InterPro" id="IPR036390">
    <property type="entry name" value="WH_DNA-bd_sf"/>
</dbReference>
<dbReference type="GO" id="GO:0043138">
    <property type="term" value="F:3'-5' DNA helicase activity"/>
    <property type="evidence" value="ECO:0007669"/>
    <property type="project" value="UniProtKB-EC"/>
</dbReference>
<dbReference type="Gene3D" id="1.10.150.80">
    <property type="entry name" value="HRDC domain"/>
    <property type="match status" value="1"/>
</dbReference>
<dbReference type="PANTHER" id="PTHR13710">
    <property type="entry name" value="DNA HELICASE RECQ FAMILY MEMBER"/>
    <property type="match status" value="1"/>
</dbReference>
<dbReference type="GO" id="GO:0005654">
    <property type="term" value="C:nucleoplasm"/>
    <property type="evidence" value="ECO:0007669"/>
    <property type="project" value="TreeGrafter"/>
</dbReference>
<dbReference type="InterPro" id="IPR029491">
    <property type="entry name" value="Helicase_HTH"/>
</dbReference>
<accession>A0AAW1KPP7</accession>
<dbReference type="InterPro" id="IPR018982">
    <property type="entry name" value="RQC_domain"/>
</dbReference>
<dbReference type="InterPro" id="IPR004589">
    <property type="entry name" value="DNA_helicase_ATP-dep_RecQ"/>
</dbReference>
<dbReference type="CDD" id="cd18794">
    <property type="entry name" value="SF2_C_RecQ"/>
    <property type="match status" value="1"/>
</dbReference>
<keyword evidence="4 11" id="KW-0378">Hydrolase</keyword>
<dbReference type="GO" id="GO:0000724">
    <property type="term" value="P:double-strand break repair via homologous recombination"/>
    <property type="evidence" value="ECO:0007669"/>
    <property type="project" value="TreeGrafter"/>
</dbReference>
<keyword evidence="7" id="KW-0238">DNA-binding</keyword>
<dbReference type="Pfam" id="PF09382">
    <property type="entry name" value="RQC"/>
    <property type="match status" value="1"/>
</dbReference>
<evidence type="ECO:0000256" key="9">
    <source>
        <dbReference type="ARBA" id="ARBA00034617"/>
    </source>
</evidence>
<comment type="subcellular location">
    <subcellularLocation>
        <location evidence="11">Nucleus</location>
    </subcellularLocation>
</comment>
<feature type="domain" description="HRDC" evidence="12">
    <location>
        <begin position="628"/>
        <end position="710"/>
    </location>
</feature>
<evidence type="ECO:0000256" key="8">
    <source>
        <dbReference type="ARBA" id="ARBA00023235"/>
    </source>
</evidence>
<dbReference type="Pfam" id="PF00271">
    <property type="entry name" value="Helicase_C"/>
    <property type="match status" value="1"/>
</dbReference>
<dbReference type="GO" id="GO:0000723">
    <property type="term" value="P:telomere maintenance"/>
    <property type="evidence" value="ECO:0007669"/>
    <property type="project" value="TreeGrafter"/>
</dbReference>
<dbReference type="SUPFAM" id="SSF47819">
    <property type="entry name" value="HRDC-like"/>
    <property type="match status" value="1"/>
</dbReference>
<dbReference type="GO" id="GO:0003677">
    <property type="term" value="F:DNA binding"/>
    <property type="evidence" value="ECO:0007669"/>
    <property type="project" value="UniProtKB-KW"/>
</dbReference>
<dbReference type="GO" id="GO:0006260">
    <property type="term" value="P:DNA replication"/>
    <property type="evidence" value="ECO:0007669"/>
    <property type="project" value="InterPro"/>
</dbReference>
<evidence type="ECO:0000313" key="15">
    <source>
        <dbReference type="EMBL" id="KAK9721845.1"/>
    </source>
</evidence>
<dbReference type="PANTHER" id="PTHR13710:SF120">
    <property type="entry name" value="BIFUNCTIONAL 3'-5' EXONUCLEASE_ATP-DEPENDENT HELICASE WRN"/>
    <property type="match status" value="1"/>
</dbReference>
<dbReference type="FunFam" id="3.40.50.300:FF:000941">
    <property type="entry name" value="Werner syndrome RecQ like helicase"/>
    <property type="match status" value="1"/>
</dbReference>
<keyword evidence="8" id="KW-0413">Isomerase</keyword>
<dbReference type="InterPro" id="IPR010997">
    <property type="entry name" value="HRDC-like_sf"/>
</dbReference>
<dbReference type="GO" id="GO:0005524">
    <property type="term" value="F:ATP binding"/>
    <property type="evidence" value="ECO:0007669"/>
    <property type="project" value="UniProtKB-KW"/>
</dbReference>
<evidence type="ECO:0000259" key="13">
    <source>
        <dbReference type="PROSITE" id="PS51192"/>
    </source>
</evidence>
<dbReference type="InterPro" id="IPR044876">
    <property type="entry name" value="HRDC_dom_sf"/>
</dbReference>
<dbReference type="Gene3D" id="1.10.10.10">
    <property type="entry name" value="Winged helix-like DNA-binding domain superfamily/Winged helix DNA-binding domain"/>
    <property type="match status" value="1"/>
</dbReference>
<evidence type="ECO:0000256" key="11">
    <source>
        <dbReference type="RuleBase" id="RU364117"/>
    </source>
</evidence>
<feature type="domain" description="Helicase C-terminal" evidence="14">
    <location>
        <begin position="260"/>
        <end position="403"/>
    </location>
</feature>
<proteinExistence type="inferred from homology"/>
<comment type="catalytic activity">
    <reaction evidence="10 11">
        <text>ATP + H2O = ADP + phosphate + H(+)</text>
        <dbReference type="Rhea" id="RHEA:13065"/>
        <dbReference type="ChEBI" id="CHEBI:15377"/>
        <dbReference type="ChEBI" id="CHEBI:15378"/>
        <dbReference type="ChEBI" id="CHEBI:30616"/>
        <dbReference type="ChEBI" id="CHEBI:43474"/>
        <dbReference type="ChEBI" id="CHEBI:456216"/>
    </reaction>
</comment>
<dbReference type="GO" id="GO:0009378">
    <property type="term" value="F:four-way junction helicase activity"/>
    <property type="evidence" value="ECO:0007669"/>
    <property type="project" value="TreeGrafter"/>
</dbReference>
<dbReference type="InterPro" id="IPR032284">
    <property type="entry name" value="RecQ_Zn-bd"/>
</dbReference>
<comment type="catalytic activity">
    <reaction evidence="9 11">
        <text>Couples ATP hydrolysis with the unwinding of duplex DNA by translocating in the 3'-5' direction.</text>
        <dbReference type="EC" id="5.6.2.4"/>
    </reaction>
</comment>
<keyword evidence="16" id="KW-1185">Reference proteome</keyword>
<evidence type="ECO:0000313" key="16">
    <source>
        <dbReference type="Proteomes" id="UP001458880"/>
    </source>
</evidence>
<dbReference type="GO" id="GO:0005737">
    <property type="term" value="C:cytoplasm"/>
    <property type="evidence" value="ECO:0007669"/>
    <property type="project" value="TreeGrafter"/>
</dbReference>